<dbReference type="SUPFAM" id="SSF56935">
    <property type="entry name" value="Porins"/>
    <property type="match status" value="2"/>
</dbReference>
<feature type="chain" id="PRO_5045720881" description="Alginate export domain-containing protein" evidence="1">
    <location>
        <begin position="21"/>
        <end position="528"/>
    </location>
</feature>
<reference evidence="2 3" key="1">
    <citation type="submission" date="2022-08" db="EMBL/GenBank/DDBJ databases">
        <title>Bacterial and archaeal communities from various locations to study Microbial Dark Matter (Phase II).</title>
        <authorList>
            <person name="Stepanauskas R."/>
        </authorList>
    </citation>
    <scope>NUCLEOTIDE SEQUENCE [LARGE SCALE GENOMIC DNA]</scope>
    <source>
        <strain evidence="2 3">PD1</strain>
    </source>
</reference>
<protein>
    <recommendedName>
        <fullName evidence="4">Alginate export domain-containing protein</fullName>
    </recommendedName>
</protein>
<keyword evidence="1" id="KW-0732">Signal</keyword>
<name>A0ABT2ERN7_9BACT</name>
<comment type="caution">
    <text evidence="2">The sequence shown here is derived from an EMBL/GenBank/DDBJ whole genome shotgun (WGS) entry which is preliminary data.</text>
</comment>
<dbReference type="EMBL" id="JANUCP010000005">
    <property type="protein sequence ID" value="MCS3920319.1"/>
    <property type="molecule type" value="Genomic_DNA"/>
</dbReference>
<accession>A0ABT2ERN7</accession>
<proteinExistence type="predicted"/>
<evidence type="ECO:0000313" key="3">
    <source>
        <dbReference type="Proteomes" id="UP001204798"/>
    </source>
</evidence>
<evidence type="ECO:0008006" key="4">
    <source>
        <dbReference type="Google" id="ProtNLM"/>
    </source>
</evidence>
<dbReference type="RefSeq" id="WP_259099030.1">
    <property type="nucleotide sequence ID" value="NZ_CP130454.1"/>
</dbReference>
<feature type="signal peptide" evidence="1">
    <location>
        <begin position="1"/>
        <end position="20"/>
    </location>
</feature>
<keyword evidence="3" id="KW-1185">Reference proteome</keyword>
<dbReference type="Proteomes" id="UP001204798">
    <property type="component" value="Unassembled WGS sequence"/>
</dbReference>
<evidence type="ECO:0000313" key="2">
    <source>
        <dbReference type="EMBL" id="MCS3920319.1"/>
    </source>
</evidence>
<evidence type="ECO:0000256" key="1">
    <source>
        <dbReference type="SAM" id="SignalP"/>
    </source>
</evidence>
<sequence>MKRWVVAVGLVAVLSSVSVAQQVQVDVGFGHWGLDGNESKFRQYATPAQSVFLKSIRITPTFKLPSSDAGHLVLKGVGEKDYRAEGVLDILFGRVRFSADLIRHRFLDAGLAPVSESKRELQEGSAKYLLTRDFAISLRYRMDRQDQIFQAPKLPYHQRTRFWDALAEGKLGEGQISLGYTDWRYFDRTDIRPDTTIKRWHARYLWQPNNAVGIEGIFARSSIKQTARPDSDVETLSLSGDWAISSATDFSIHLRRDKLDLPVVQNAWVRERRLGVANLVHRWRGWTVQFGFRQQENERIRKDQSFVDVPRWRTWEARLSGRIGKNWRLTLRGNTQHLTHPPTMVTTDPRQLFWDDRRFAQLKLEGGSPTLNGYLVLTHRRWDNDVRTVELTTNTIVLGGAWNASQRLSLFAEYAYESWKAKSEMTAFPTLDNFVPNSRVTTLGLNWVIDERTFLSAAFTEFVTANDNPLLLRDGNYRGRFLTASLRYRFPAGYEVTLTVAPWRYRDRVVDLMDYDATVVMVSGRARF</sequence>
<organism evidence="2 3">
    <name type="scientific">Candidatus Fervidibacter sacchari</name>
    <dbReference type="NCBI Taxonomy" id="1448929"/>
    <lineage>
        <taxon>Bacteria</taxon>
        <taxon>Candidatus Fervidibacterota</taxon>
        <taxon>Candidatus Fervidibacter</taxon>
    </lineage>
</organism>
<gene>
    <name evidence="2" type="ORF">M2350_002748</name>
</gene>